<evidence type="ECO:0000256" key="4">
    <source>
        <dbReference type="ARBA" id="ARBA00022853"/>
    </source>
</evidence>
<dbReference type="PANTHER" id="PTHR13831:SF0">
    <property type="entry name" value="PROTEIN HIRA"/>
    <property type="match status" value="1"/>
</dbReference>
<evidence type="ECO:0000256" key="2">
    <source>
        <dbReference type="ARBA" id="ARBA00022574"/>
    </source>
</evidence>
<keyword evidence="5" id="KW-0539">Nucleus</keyword>
<organism evidence="8 9">
    <name type="scientific">Phascolomyces articulosus</name>
    <dbReference type="NCBI Taxonomy" id="60185"/>
    <lineage>
        <taxon>Eukaryota</taxon>
        <taxon>Fungi</taxon>
        <taxon>Fungi incertae sedis</taxon>
        <taxon>Mucoromycota</taxon>
        <taxon>Mucoromycotina</taxon>
        <taxon>Mucoromycetes</taxon>
        <taxon>Mucorales</taxon>
        <taxon>Lichtheimiaceae</taxon>
        <taxon>Phascolomyces</taxon>
    </lineage>
</organism>
<comment type="subcellular location">
    <subcellularLocation>
        <location evidence="1">Nucleus</location>
    </subcellularLocation>
</comment>
<dbReference type="GO" id="GO:0000417">
    <property type="term" value="C:HIR complex"/>
    <property type="evidence" value="ECO:0007669"/>
    <property type="project" value="TreeGrafter"/>
</dbReference>
<keyword evidence="3" id="KW-0677">Repeat</keyword>
<dbReference type="GO" id="GO:0000785">
    <property type="term" value="C:chromatin"/>
    <property type="evidence" value="ECO:0007669"/>
    <property type="project" value="TreeGrafter"/>
</dbReference>
<dbReference type="EMBL" id="JAIXMP010000001">
    <property type="protein sequence ID" value="KAI9278489.1"/>
    <property type="molecule type" value="Genomic_DNA"/>
</dbReference>
<evidence type="ECO:0000313" key="9">
    <source>
        <dbReference type="Proteomes" id="UP001209540"/>
    </source>
</evidence>
<evidence type="ECO:0000313" key="8">
    <source>
        <dbReference type="EMBL" id="KAI9278489.1"/>
    </source>
</evidence>
<protein>
    <submittedName>
        <fullName evidence="8">TUP1-like enhancer of split-domain-containing protein</fullName>
    </submittedName>
</protein>
<keyword evidence="2" id="KW-0853">WD repeat</keyword>
<dbReference type="AlphaFoldDB" id="A0AAD5PMC9"/>
<dbReference type="PANTHER" id="PTHR13831">
    <property type="entry name" value="MEMBER OF THE HIR1 FAMILY OF WD-REPEAT PROTEINS"/>
    <property type="match status" value="1"/>
</dbReference>
<feature type="region of interest" description="Disordered" evidence="6">
    <location>
        <begin position="148"/>
        <end position="172"/>
    </location>
</feature>
<feature type="domain" description="Protein HIRA-like C-terminal" evidence="7">
    <location>
        <begin position="341"/>
        <end position="555"/>
    </location>
</feature>
<dbReference type="InterPro" id="IPR011494">
    <property type="entry name" value="HIRA-like_C"/>
</dbReference>
<gene>
    <name evidence="8" type="ORF">BDA99DRAFT_8150</name>
</gene>
<dbReference type="GO" id="GO:0006355">
    <property type="term" value="P:regulation of DNA-templated transcription"/>
    <property type="evidence" value="ECO:0007669"/>
    <property type="project" value="InterPro"/>
</dbReference>
<sequence length="561" mass="61870">MDEILLNCASDDEIVEELTKYGYKGTNGMTGNNGVYPESIGQLEREEQNATASRNQRIQDLMGPSSATTTNTITQLPILLTSNTDDHQSNEANEGLNTFTTLSKNNIQSQPANSDITSASSSKSDTIVQQTVTIGKDGKRRIKPVTIRTKSSVASRSNSVSQGSSQPRTLLQDDNRPTAMIMSGNDATIIYDFPSAIIPNTGIRATAVGTKRPSGSETAMDVDEIERHRKRPIWMDSAMLPPASSKSKIRLGVPKVKSTFIRPVRDEATKAVMECDNPARADVSDDESDNEQQCARLTVTSKGQTLWQDYLPSAIMLMTGNGRFSAVACEDASIHVYSTAGRRLLPPIVLESTAVLLHCSDQWLLCLTCTGLLYTWDIVNTSSCIDGVSIAPVLNVARLPESTDDDDQDETHDAPSIKDVRIQKNGIPLLITNYRQAFAFHLGMKVWMRISDAWYIISEFWNTGMGTPKDYPLGWLSTAMTLNTGLDPIGQTMLTLVEGRKEATNAITLSHLEIQIAVAALLESPVEYRDWLKQYARRLARENELEKIKELCRWLAGPPFM</sequence>
<keyword evidence="4" id="KW-0156">Chromatin regulator</keyword>
<dbReference type="GO" id="GO:0031491">
    <property type="term" value="F:nucleosome binding"/>
    <property type="evidence" value="ECO:0007669"/>
    <property type="project" value="TreeGrafter"/>
</dbReference>
<dbReference type="GO" id="GO:0005634">
    <property type="term" value="C:nucleus"/>
    <property type="evidence" value="ECO:0007669"/>
    <property type="project" value="UniProtKB-SubCell"/>
</dbReference>
<evidence type="ECO:0000256" key="5">
    <source>
        <dbReference type="ARBA" id="ARBA00023242"/>
    </source>
</evidence>
<dbReference type="GO" id="GO:0006351">
    <property type="term" value="P:DNA-templated transcription"/>
    <property type="evidence" value="ECO:0007669"/>
    <property type="project" value="InterPro"/>
</dbReference>
<reference evidence="8" key="2">
    <citation type="submission" date="2023-02" db="EMBL/GenBank/DDBJ databases">
        <authorList>
            <consortium name="DOE Joint Genome Institute"/>
            <person name="Mondo S.J."/>
            <person name="Chang Y."/>
            <person name="Wang Y."/>
            <person name="Ahrendt S."/>
            <person name="Andreopoulos W."/>
            <person name="Barry K."/>
            <person name="Beard J."/>
            <person name="Benny G.L."/>
            <person name="Blankenship S."/>
            <person name="Bonito G."/>
            <person name="Cuomo C."/>
            <person name="Desiro A."/>
            <person name="Gervers K.A."/>
            <person name="Hundley H."/>
            <person name="Kuo A."/>
            <person name="LaButti K."/>
            <person name="Lang B.F."/>
            <person name="Lipzen A."/>
            <person name="O'Donnell K."/>
            <person name="Pangilinan J."/>
            <person name="Reynolds N."/>
            <person name="Sandor L."/>
            <person name="Smith M.W."/>
            <person name="Tsang A."/>
            <person name="Grigoriev I.V."/>
            <person name="Stajich J.E."/>
            <person name="Spatafora J.W."/>
        </authorList>
    </citation>
    <scope>NUCLEOTIDE SEQUENCE</scope>
    <source>
        <strain evidence="8">RSA 2281</strain>
    </source>
</reference>
<evidence type="ECO:0000256" key="1">
    <source>
        <dbReference type="ARBA" id="ARBA00004123"/>
    </source>
</evidence>
<reference evidence="8" key="1">
    <citation type="journal article" date="2022" name="IScience">
        <title>Evolution of zygomycete secretomes and the origins of terrestrial fungal ecologies.</title>
        <authorList>
            <person name="Chang Y."/>
            <person name="Wang Y."/>
            <person name="Mondo S."/>
            <person name="Ahrendt S."/>
            <person name="Andreopoulos W."/>
            <person name="Barry K."/>
            <person name="Beard J."/>
            <person name="Benny G.L."/>
            <person name="Blankenship S."/>
            <person name="Bonito G."/>
            <person name="Cuomo C."/>
            <person name="Desiro A."/>
            <person name="Gervers K.A."/>
            <person name="Hundley H."/>
            <person name="Kuo A."/>
            <person name="LaButti K."/>
            <person name="Lang B.F."/>
            <person name="Lipzen A."/>
            <person name="O'Donnell K."/>
            <person name="Pangilinan J."/>
            <person name="Reynolds N."/>
            <person name="Sandor L."/>
            <person name="Smith M.E."/>
            <person name="Tsang A."/>
            <person name="Grigoriev I.V."/>
            <person name="Stajich J.E."/>
            <person name="Spatafora J.W."/>
        </authorList>
    </citation>
    <scope>NUCLEOTIDE SEQUENCE</scope>
    <source>
        <strain evidence="8">RSA 2281</strain>
    </source>
</reference>
<evidence type="ECO:0000256" key="3">
    <source>
        <dbReference type="ARBA" id="ARBA00022737"/>
    </source>
</evidence>
<comment type="caution">
    <text evidence="8">The sequence shown here is derived from an EMBL/GenBank/DDBJ whole genome shotgun (WGS) entry which is preliminary data.</text>
</comment>
<evidence type="ECO:0000256" key="6">
    <source>
        <dbReference type="SAM" id="MobiDB-lite"/>
    </source>
</evidence>
<keyword evidence="9" id="KW-1185">Reference proteome</keyword>
<dbReference type="Pfam" id="PF07569">
    <property type="entry name" value="Hira"/>
    <property type="match status" value="1"/>
</dbReference>
<accession>A0AAD5PMC9</accession>
<name>A0AAD5PMC9_9FUNG</name>
<dbReference type="GO" id="GO:0006338">
    <property type="term" value="P:chromatin remodeling"/>
    <property type="evidence" value="ECO:0007669"/>
    <property type="project" value="InterPro"/>
</dbReference>
<proteinExistence type="predicted"/>
<dbReference type="InterPro" id="IPR031120">
    <property type="entry name" value="HIR1-like"/>
</dbReference>
<feature type="compositionally biased region" description="Low complexity" evidence="6">
    <location>
        <begin position="151"/>
        <end position="165"/>
    </location>
</feature>
<evidence type="ECO:0000259" key="7">
    <source>
        <dbReference type="Pfam" id="PF07569"/>
    </source>
</evidence>
<dbReference type="Proteomes" id="UP001209540">
    <property type="component" value="Unassembled WGS sequence"/>
</dbReference>